<dbReference type="Proteomes" id="UP000177434">
    <property type="component" value="Unassembled WGS sequence"/>
</dbReference>
<organism evidence="1 2">
    <name type="scientific">candidate division WS6 bacterium RIFOXYB1_FULL_33_14</name>
    <dbReference type="NCBI Taxonomy" id="1817896"/>
    <lineage>
        <taxon>Bacteria</taxon>
        <taxon>Candidatus Dojkabacteria</taxon>
    </lineage>
</organism>
<gene>
    <name evidence="1" type="ORF">A2400_02680</name>
</gene>
<protein>
    <submittedName>
        <fullName evidence="1">Uncharacterized protein</fullName>
    </submittedName>
</protein>
<sequence>MNRELEITKFQEYEARYYKIHGAHQRIDLILNLAHMDGRELTENEMSLVKENGSLILEELYEYDALEITDKITVVKEGVDEIKKIATGSHVFSLEETLSTFVTE</sequence>
<reference evidence="1 2" key="1">
    <citation type="journal article" date="2016" name="Nat. Commun.">
        <title>Thousands of microbial genomes shed light on interconnected biogeochemical processes in an aquifer system.</title>
        <authorList>
            <person name="Anantharaman K."/>
            <person name="Brown C.T."/>
            <person name="Hug L.A."/>
            <person name="Sharon I."/>
            <person name="Castelle C.J."/>
            <person name="Probst A.J."/>
            <person name="Thomas B.C."/>
            <person name="Singh A."/>
            <person name="Wilkins M.J."/>
            <person name="Karaoz U."/>
            <person name="Brodie E.L."/>
            <person name="Williams K.H."/>
            <person name="Hubbard S.S."/>
            <person name="Banfield J.F."/>
        </authorList>
    </citation>
    <scope>NUCLEOTIDE SEQUENCE [LARGE SCALE GENOMIC DNA]</scope>
</reference>
<proteinExistence type="predicted"/>
<accession>A0A1F4UFR1</accession>
<dbReference type="EMBL" id="MEUN01000109">
    <property type="protein sequence ID" value="OGC43764.1"/>
    <property type="molecule type" value="Genomic_DNA"/>
</dbReference>
<name>A0A1F4UFR1_9BACT</name>
<dbReference type="AlphaFoldDB" id="A0A1F4UFR1"/>
<evidence type="ECO:0000313" key="2">
    <source>
        <dbReference type="Proteomes" id="UP000177434"/>
    </source>
</evidence>
<evidence type="ECO:0000313" key="1">
    <source>
        <dbReference type="EMBL" id="OGC43764.1"/>
    </source>
</evidence>
<comment type="caution">
    <text evidence="1">The sequence shown here is derived from an EMBL/GenBank/DDBJ whole genome shotgun (WGS) entry which is preliminary data.</text>
</comment>